<dbReference type="InterPro" id="IPR029052">
    <property type="entry name" value="Metallo-depent_PP-like"/>
</dbReference>
<dbReference type="PANTHER" id="PTHR42988">
    <property type="entry name" value="PHOSPHOHYDROLASE"/>
    <property type="match status" value="1"/>
</dbReference>
<sequence length="294" mass="34588">MDKKRTAFANRICNEKSYLQMELLSDLHIAFPRQNAKLEAALEDIWKRKVRHVAICGDLTNNGYPFQMKQVLTQLQEFPIHILPALGNHDLYNLFSHTQNRIHPEYRKLLPRHAESIYFDRYVEGIHFYILNSERPGKNDMILTKKQVDWLLNGLKQDDKNKPVCIIAHQPLQDTHVMSEDHTGTQQHLQVDMLKDVHPHIIFISGHLHNSFALCEVLARRNLFLINLPSFVRIEHGDSQDQIGFHLRFYADFLYLRTRDYKNRRWIVSHEYILDMKTSEVISFDADLLPSAPL</sequence>
<organism evidence="6 7">
    <name type="scientific">Clostridium innocuum</name>
    <dbReference type="NCBI Taxonomy" id="1522"/>
    <lineage>
        <taxon>Bacteria</taxon>
        <taxon>Bacillati</taxon>
        <taxon>Bacillota</taxon>
        <taxon>Clostridia</taxon>
        <taxon>Eubacteriales</taxon>
        <taxon>Clostridiaceae</taxon>
        <taxon>Clostridium</taxon>
    </lineage>
</organism>
<comment type="caution">
    <text evidence="6">The sequence shown here is derived from an EMBL/GenBank/DDBJ whole genome shotgun (WGS) entry which is preliminary data.</text>
</comment>
<dbReference type="Pfam" id="PF00149">
    <property type="entry name" value="Metallophos"/>
    <property type="match status" value="1"/>
</dbReference>
<protein>
    <submittedName>
        <fullName evidence="6">Serine/threonine protein phosphatase</fullName>
    </submittedName>
</protein>
<keyword evidence="2" id="KW-0378">Hydrolase</keyword>
<evidence type="ECO:0000256" key="2">
    <source>
        <dbReference type="ARBA" id="ARBA00022801"/>
    </source>
</evidence>
<dbReference type="GO" id="GO:0016787">
    <property type="term" value="F:hydrolase activity"/>
    <property type="evidence" value="ECO:0007669"/>
    <property type="project" value="UniProtKB-KW"/>
</dbReference>
<evidence type="ECO:0000259" key="5">
    <source>
        <dbReference type="Pfam" id="PF00149"/>
    </source>
</evidence>
<evidence type="ECO:0000256" key="1">
    <source>
        <dbReference type="ARBA" id="ARBA00022723"/>
    </source>
</evidence>
<evidence type="ECO:0000256" key="4">
    <source>
        <dbReference type="ARBA" id="ARBA00025742"/>
    </source>
</evidence>
<evidence type="ECO:0000313" key="7">
    <source>
        <dbReference type="Proteomes" id="UP000030008"/>
    </source>
</evidence>
<dbReference type="EMBL" id="JQIF01000048">
    <property type="protein sequence ID" value="KGJ53016.1"/>
    <property type="molecule type" value="Genomic_DNA"/>
</dbReference>
<keyword evidence="1" id="KW-0479">Metal-binding</keyword>
<reference evidence="6 7" key="1">
    <citation type="submission" date="2014-08" db="EMBL/GenBank/DDBJ databases">
        <title>Clostridium innocuum, an unnegligible vancomycin-resistant pathogen causing extra-intestinal infections.</title>
        <authorList>
            <person name="Feng Y."/>
            <person name="Chiu C.-H."/>
        </authorList>
    </citation>
    <scope>NUCLEOTIDE SEQUENCE [LARGE SCALE GENOMIC DNA]</scope>
    <source>
        <strain evidence="6 7">AN88</strain>
    </source>
</reference>
<name>A0A099I621_CLOIN</name>
<dbReference type="Gene3D" id="3.60.21.10">
    <property type="match status" value="1"/>
</dbReference>
<dbReference type="AlphaFoldDB" id="A0A099I621"/>
<dbReference type="Proteomes" id="UP000030008">
    <property type="component" value="Unassembled WGS sequence"/>
</dbReference>
<dbReference type="PANTHER" id="PTHR42988:SF2">
    <property type="entry name" value="CYCLIC NUCLEOTIDE PHOSPHODIESTERASE CBUA0032-RELATED"/>
    <property type="match status" value="1"/>
</dbReference>
<dbReference type="RefSeq" id="WP_044905481.1">
    <property type="nucleotide sequence ID" value="NZ_JQIF01000048.1"/>
</dbReference>
<proteinExistence type="inferred from homology"/>
<dbReference type="GO" id="GO:0046872">
    <property type="term" value="F:metal ion binding"/>
    <property type="evidence" value="ECO:0007669"/>
    <property type="project" value="UniProtKB-KW"/>
</dbReference>
<accession>A0A099I621</accession>
<dbReference type="InterPro" id="IPR050884">
    <property type="entry name" value="CNP_phosphodiesterase-III"/>
</dbReference>
<comment type="similarity">
    <text evidence="4">Belongs to the cyclic nucleotide phosphodiesterase class-III family.</text>
</comment>
<dbReference type="SUPFAM" id="SSF56300">
    <property type="entry name" value="Metallo-dependent phosphatases"/>
    <property type="match status" value="1"/>
</dbReference>
<gene>
    <name evidence="6" type="ORF">CIAN88_11085</name>
</gene>
<evidence type="ECO:0000256" key="3">
    <source>
        <dbReference type="ARBA" id="ARBA00023004"/>
    </source>
</evidence>
<keyword evidence="3" id="KW-0408">Iron</keyword>
<evidence type="ECO:0000313" key="6">
    <source>
        <dbReference type="EMBL" id="KGJ53016.1"/>
    </source>
</evidence>
<dbReference type="InterPro" id="IPR004843">
    <property type="entry name" value="Calcineurin-like_PHP"/>
</dbReference>
<feature type="domain" description="Calcineurin-like phosphoesterase" evidence="5">
    <location>
        <begin position="24"/>
        <end position="210"/>
    </location>
</feature>